<keyword evidence="3" id="KW-0808">Transferase</keyword>
<accession>A0ABT6Q2Z9</accession>
<dbReference type="InterPro" id="IPR043132">
    <property type="entry name" value="BCAT-like_C"/>
</dbReference>
<dbReference type="InterPro" id="IPR036038">
    <property type="entry name" value="Aminotransferase-like"/>
</dbReference>
<dbReference type="InterPro" id="IPR043131">
    <property type="entry name" value="BCAT-like_N"/>
</dbReference>
<dbReference type="Gene3D" id="3.20.10.10">
    <property type="entry name" value="D-amino Acid Aminotransferase, subunit A, domain 2"/>
    <property type="match status" value="1"/>
</dbReference>
<dbReference type="InterPro" id="IPR005801">
    <property type="entry name" value="ADC_synthase"/>
</dbReference>
<sequence>MKFRFDFADYRYCFEKPLYKIATNKLDEVISCLHQVEQAVAKGYYAAGFISYEAAPAFRSYLKTHPPSDFPLIWFGIFDQPVAATTFGKNIGSLSHPQWFENVSWEEYRQAIEKIQHHIAIGDTYQVNYTLRMYAQFKQDPYAFYLHLLKAQQANYSAYLDIGSYQILSASPELFFEFKEGTIITKPMKGTAPRGVTNDEDDANQRILHNEKNHAENLMITDLLRNDLGQIALQGSVNVPNLFTVEKYPTVWQLTSTVTASVSTTMTVTEILQALFPCGSVTGAPKAKTMDIICQLEKEPRNIYCGALGIITPNQQAIFSVPIRTMIIDKDQAVYGVGGGITWDSTSKDEYEEIIHKAQVLYQSKIPDQLLETLLLENGNYFLYDYHLDRLKESAHYFNFSYDFLSIKKVLAQLAQNHPHGSWKIRLLLTATGKVETQISEVFPILSSLRATWSPMGMHSRNTFLYHKTTQREFYPKVSMDQECLLFNERNEVTEFVNGNVILYKEGEWITPVCRSGLLNGTMRQYLLEQNKIKEAVIYKKDIQPGCKMAFINSVRKWRNVIWEV</sequence>
<evidence type="ECO:0000259" key="2">
    <source>
        <dbReference type="Pfam" id="PF00425"/>
    </source>
</evidence>
<dbReference type="Gene3D" id="3.60.120.10">
    <property type="entry name" value="Anthranilate synthase"/>
    <property type="match status" value="1"/>
</dbReference>
<dbReference type="GO" id="GO:0046820">
    <property type="term" value="F:4-amino-4-deoxychorismate synthase activity"/>
    <property type="evidence" value="ECO:0007669"/>
    <property type="project" value="UniProtKB-EC"/>
</dbReference>
<dbReference type="InterPro" id="IPR005802">
    <property type="entry name" value="ADC_synth_comp_1"/>
</dbReference>
<proteinExistence type="predicted"/>
<evidence type="ECO:0000313" key="3">
    <source>
        <dbReference type="EMBL" id="MDI2091504.1"/>
    </source>
</evidence>
<reference evidence="3" key="1">
    <citation type="submission" date="2023-05" db="EMBL/GenBank/DDBJ databases">
        <title>Whole genome sequence of Commensalibacter sp.</title>
        <authorList>
            <person name="Charoenyingcharoen P."/>
            <person name="Yukphan P."/>
        </authorList>
    </citation>
    <scope>NUCLEOTIDE SEQUENCE</scope>
    <source>
        <strain evidence="3">TBRC 16381</strain>
    </source>
</reference>
<dbReference type="Pfam" id="PF00425">
    <property type="entry name" value="Chorismate_bind"/>
    <property type="match status" value="1"/>
</dbReference>
<name>A0ABT6Q2Z9_9PROT</name>
<dbReference type="EMBL" id="JASBAO010000001">
    <property type="protein sequence ID" value="MDI2091504.1"/>
    <property type="molecule type" value="Genomic_DNA"/>
</dbReference>
<dbReference type="Gene3D" id="3.30.470.10">
    <property type="match status" value="1"/>
</dbReference>
<protein>
    <recommendedName>
        <fullName evidence="1">Probable branched-chain-amino-acid aminotransferase</fullName>
    </recommendedName>
</protein>
<dbReference type="Pfam" id="PF01063">
    <property type="entry name" value="Aminotran_4"/>
    <property type="match status" value="1"/>
</dbReference>
<dbReference type="SUPFAM" id="SSF56752">
    <property type="entry name" value="D-aminoacid aminotransferase-like PLP-dependent enzymes"/>
    <property type="match status" value="1"/>
</dbReference>
<dbReference type="InterPro" id="IPR015890">
    <property type="entry name" value="Chorismate_C"/>
</dbReference>
<feature type="domain" description="Chorismate-utilising enzyme C-terminal" evidence="2">
    <location>
        <begin position="106"/>
        <end position="357"/>
    </location>
</feature>
<keyword evidence="4" id="KW-1185">Reference proteome</keyword>
<dbReference type="InterPro" id="IPR001544">
    <property type="entry name" value="Aminotrans_IV"/>
</dbReference>
<dbReference type="PANTHER" id="PTHR11236">
    <property type="entry name" value="AMINOBENZOATE/ANTHRANILATE SYNTHASE"/>
    <property type="match status" value="1"/>
</dbReference>
<evidence type="ECO:0000313" key="4">
    <source>
        <dbReference type="Proteomes" id="UP001431634"/>
    </source>
</evidence>
<dbReference type="Proteomes" id="UP001431634">
    <property type="component" value="Unassembled WGS sequence"/>
</dbReference>
<dbReference type="PANTHER" id="PTHR11236:SF50">
    <property type="entry name" value="AMINODEOXYCHORISMATE SYNTHASE COMPONENT 1"/>
    <property type="match status" value="1"/>
</dbReference>
<dbReference type="InterPro" id="IPR019999">
    <property type="entry name" value="Anth_synth_I-like"/>
</dbReference>
<dbReference type="SUPFAM" id="SSF56322">
    <property type="entry name" value="ADC synthase"/>
    <property type="match status" value="1"/>
</dbReference>
<evidence type="ECO:0000256" key="1">
    <source>
        <dbReference type="ARBA" id="ARBA00014472"/>
    </source>
</evidence>
<comment type="caution">
    <text evidence="3">The sequence shown here is derived from an EMBL/GenBank/DDBJ whole genome shotgun (WGS) entry which is preliminary data.</text>
</comment>
<gene>
    <name evidence="3" type="primary">pabB</name>
    <name evidence="3" type="ORF">QJV27_09025</name>
</gene>
<dbReference type="PRINTS" id="PR00095">
    <property type="entry name" value="ANTSNTHASEI"/>
</dbReference>
<organism evidence="3 4">
    <name type="scientific">Commensalibacter oyaizuii</name>
    <dbReference type="NCBI Taxonomy" id="3043873"/>
    <lineage>
        <taxon>Bacteria</taxon>
        <taxon>Pseudomonadati</taxon>
        <taxon>Pseudomonadota</taxon>
        <taxon>Alphaproteobacteria</taxon>
        <taxon>Acetobacterales</taxon>
        <taxon>Acetobacteraceae</taxon>
    </lineage>
</organism>
<keyword evidence="3" id="KW-0032">Aminotransferase</keyword>
<dbReference type="RefSeq" id="WP_281448595.1">
    <property type="nucleotide sequence ID" value="NZ_JASBAO010000001.1"/>
</dbReference>
<dbReference type="NCBIfam" id="TIGR00553">
    <property type="entry name" value="pabB"/>
    <property type="match status" value="1"/>
</dbReference>